<dbReference type="Proteomes" id="UP000266723">
    <property type="component" value="Unassembled WGS sequence"/>
</dbReference>
<proteinExistence type="predicted"/>
<keyword evidence="2" id="KW-1185">Reference proteome</keyword>
<organism evidence="1 2">
    <name type="scientific">Brassica cretica</name>
    <name type="common">Mustard</name>
    <dbReference type="NCBI Taxonomy" id="69181"/>
    <lineage>
        <taxon>Eukaryota</taxon>
        <taxon>Viridiplantae</taxon>
        <taxon>Streptophyta</taxon>
        <taxon>Embryophyta</taxon>
        <taxon>Tracheophyta</taxon>
        <taxon>Spermatophyta</taxon>
        <taxon>Magnoliopsida</taxon>
        <taxon>eudicotyledons</taxon>
        <taxon>Gunneridae</taxon>
        <taxon>Pentapetalae</taxon>
        <taxon>rosids</taxon>
        <taxon>malvids</taxon>
        <taxon>Brassicales</taxon>
        <taxon>Brassicaceae</taxon>
        <taxon>Brassiceae</taxon>
        <taxon>Brassica</taxon>
    </lineage>
</organism>
<evidence type="ECO:0000313" key="1">
    <source>
        <dbReference type="EMBL" id="KAF3560944.1"/>
    </source>
</evidence>
<comment type="caution">
    <text evidence="1">The sequence shown here is derived from an EMBL/GenBank/DDBJ whole genome shotgun (WGS) entry which is preliminary data.</text>
</comment>
<protein>
    <submittedName>
        <fullName evidence="1">Uncharacterized protein</fullName>
    </submittedName>
</protein>
<dbReference type="EMBL" id="QGKV02000759">
    <property type="protein sequence ID" value="KAF3560944.1"/>
    <property type="molecule type" value="Genomic_DNA"/>
</dbReference>
<dbReference type="Gene3D" id="2.40.50.140">
    <property type="entry name" value="Nucleic acid-binding proteins"/>
    <property type="match status" value="1"/>
</dbReference>
<sequence>MYLAKISVYDNDDQACFVLLGDAGQELTGKKAFELVDSYFEANENMGDDHLVPHID</sequence>
<accession>A0ABQ7CQ61</accession>
<evidence type="ECO:0000313" key="2">
    <source>
        <dbReference type="Proteomes" id="UP000266723"/>
    </source>
</evidence>
<name>A0ABQ7CQ61_BRACR</name>
<dbReference type="InterPro" id="IPR012340">
    <property type="entry name" value="NA-bd_OB-fold"/>
</dbReference>
<gene>
    <name evidence="1" type="ORF">DY000_02018834</name>
</gene>
<reference evidence="1 2" key="1">
    <citation type="journal article" date="2020" name="BMC Genomics">
        <title>Intraspecific diversification of the crop wild relative Brassica cretica Lam. using demographic model selection.</title>
        <authorList>
            <person name="Kioukis A."/>
            <person name="Michalopoulou V.A."/>
            <person name="Briers L."/>
            <person name="Pirintsos S."/>
            <person name="Studholme D.J."/>
            <person name="Pavlidis P."/>
            <person name="Sarris P.F."/>
        </authorList>
    </citation>
    <scope>NUCLEOTIDE SEQUENCE [LARGE SCALE GENOMIC DNA]</scope>
    <source>
        <strain evidence="2">cv. PFS-1207/04</strain>
    </source>
</reference>